<proteinExistence type="predicted"/>
<reference evidence="5 6" key="1">
    <citation type="submission" date="2019-08" db="EMBL/GenBank/DDBJ databases">
        <authorList>
            <person name="Ye J."/>
        </authorList>
    </citation>
    <scope>NUCLEOTIDE SEQUENCE [LARGE SCALE GENOMIC DNA]</scope>
    <source>
        <strain evidence="5 6">TK008</strain>
    </source>
</reference>
<keyword evidence="6" id="KW-1185">Reference proteome</keyword>
<dbReference type="EMBL" id="VOPL01000001">
    <property type="protein sequence ID" value="TXB70782.1"/>
    <property type="molecule type" value="Genomic_DNA"/>
</dbReference>
<feature type="domain" description="Aerotolerance regulator N-terminal" evidence="3">
    <location>
        <begin position="3"/>
        <end position="81"/>
    </location>
</feature>
<dbReference type="AlphaFoldDB" id="A0A5C6S9P1"/>
<evidence type="ECO:0000313" key="6">
    <source>
        <dbReference type="Proteomes" id="UP000321562"/>
    </source>
</evidence>
<dbReference type="RefSeq" id="WP_147096267.1">
    <property type="nucleotide sequence ID" value="NZ_JBHUFH010000002.1"/>
</dbReference>
<evidence type="ECO:0000259" key="4">
    <source>
        <dbReference type="Pfam" id="PF13709"/>
    </source>
</evidence>
<keyword evidence="2" id="KW-0472">Membrane</keyword>
<keyword evidence="2" id="KW-1133">Transmembrane helix</keyword>
<evidence type="ECO:0000313" key="5">
    <source>
        <dbReference type="EMBL" id="TXB70782.1"/>
    </source>
</evidence>
<dbReference type="PANTHER" id="PTHR37464:SF1">
    <property type="entry name" value="BLL2463 PROTEIN"/>
    <property type="match status" value="1"/>
</dbReference>
<keyword evidence="2" id="KW-0812">Transmembrane</keyword>
<accession>A0A5C6S9P1</accession>
<comment type="caution">
    <text evidence="5">The sequence shown here is derived from an EMBL/GenBank/DDBJ whole genome shotgun (WGS) entry which is preliminary data.</text>
</comment>
<organism evidence="5 6">
    <name type="scientific">Paracoccus aurantiacus</name>
    <dbReference type="NCBI Taxonomy" id="2599412"/>
    <lineage>
        <taxon>Bacteria</taxon>
        <taxon>Pseudomonadati</taxon>
        <taxon>Pseudomonadota</taxon>
        <taxon>Alphaproteobacteria</taxon>
        <taxon>Rhodobacterales</taxon>
        <taxon>Paracoccaceae</taxon>
        <taxon>Paracoccus</taxon>
    </lineage>
</organism>
<evidence type="ECO:0000256" key="2">
    <source>
        <dbReference type="SAM" id="Phobius"/>
    </source>
</evidence>
<sequence length="956" mass="99778">MMMLGPIGFATPLILLALAVLPLLWWLLRALPPVPKRVRFPGTVLLKGLVDANPVARRTPWWLLLLRIAAVAAAILAFAGPVWRPAPAPEPGDALVIVMDAGATAGPGWRAAQTRALRAADTALGDGAPVALLLADGRSEGALPFLADDAIAAALRAASPQAWPGAYPDAPDTILANAPEGGLRTLWLSDGLDHPGRSAWLSALLARGPVDVVPPVSPAYSLRMVRDGTQPELELQSTAPEARAVLALGPDPQGIPRELARLEPSEGRSAFGVTSWPVPVDLPPELLGRVTRFQIDGIESASAVVLGDDRLRRPVVALIGQGQATSERQALLSPAHFLRSALERSARVIEAGLNDAIAAKPDVIVLMDRSGLDADGALTDWVAEGGLLIRFAGPRMAADPGLAEEPLLPVRLRPGGRDMGGVLSWGEPRPVAPFAADGPFAGLAIPPDVTIRAQLMAEPSPDLPSRSIAVLSDGTPLVTRADSGDGQVVLFHSTANADWSSLPISGLFVQMLERLVAGAGRATAEPQGQPQGGSWTATDVLSGFGRLIEAPDAVPVAAEVLADGAAPDLPAGIYASGERVMALNAGAPLALAGWAGATVESARPSGIPLAGWLLIAAAAVLIADLAGSAALRGGRRSGRVTASLLVVASMLVLLPTAPRAQVPFGDNGPADQPVPELLAPFEVPQDDPTGADDAQADPDGGAAAEEPRAEVDPDLARAASEFAMGYVLTGNAELDELSRAGLTGLSLTLYSRTTVEPTPPVAIDLETADLTLMTFLYWPIGPDQPIPSADAYLRLNRFLRGGGMILFDTRDADLAGSAADASDDLRRLAGPLDMPPLQEVPQDHVLTRSFYLLEEMPGRFADGDVWVAATSTEAGTVNDGVSPVVIGGNSWAEAWAIDDRGLPLFAVGAGMDGERQREMAHRFGVNLIMYVLTGNYKSDQIHVPALLERLRQEGQP</sequence>
<feature type="transmembrane region" description="Helical" evidence="2">
    <location>
        <begin position="6"/>
        <end position="28"/>
    </location>
</feature>
<dbReference type="SUPFAM" id="SSF52317">
    <property type="entry name" value="Class I glutamine amidotransferase-like"/>
    <property type="match status" value="1"/>
</dbReference>
<feature type="transmembrane region" description="Helical" evidence="2">
    <location>
        <begin position="61"/>
        <end position="83"/>
    </location>
</feature>
<feature type="domain" description="DUF4159" evidence="4">
    <location>
        <begin position="724"/>
        <end position="932"/>
    </location>
</feature>
<dbReference type="NCBIfam" id="TIGR02226">
    <property type="entry name" value="two_anch"/>
    <property type="match status" value="1"/>
</dbReference>
<protein>
    <submittedName>
        <fullName evidence="5">DUF4159 domain-containing protein</fullName>
    </submittedName>
</protein>
<dbReference type="Pfam" id="PF13709">
    <property type="entry name" value="DUF4159"/>
    <property type="match status" value="1"/>
</dbReference>
<dbReference type="Gene3D" id="3.40.50.880">
    <property type="match status" value="1"/>
</dbReference>
<evidence type="ECO:0000259" key="3">
    <source>
        <dbReference type="Pfam" id="PF07584"/>
    </source>
</evidence>
<dbReference type="Gene3D" id="3.40.50.12140">
    <property type="entry name" value="Domain of unknown function DUF4159"/>
    <property type="match status" value="1"/>
</dbReference>
<feature type="compositionally biased region" description="Low complexity" evidence="1">
    <location>
        <begin position="686"/>
        <end position="704"/>
    </location>
</feature>
<dbReference type="OrthoDB" id="9773014at2"/>
<dbReference type="PANTHER" id="PTHR37464">
    <property type="entry name" value="BLL2463 PROTEIN"/>
    <property type="match status" value="1"/>
</dbReference>
<gene>
    <name evidence="5" type="ORF">FQV27_02695</name>
</gene>
<dbReference type="Proteomes" id="UP000321562">
    <property type="component" value="Unassembled WGS sequence"/>
</dbReference>
<dbReference type="CDD" id="cd03143">
    <property type="entry name" value="A4_beta-galactosidase_middle_domain"/>
    <property type="match status" value="1"/>
</dbReference>
<dbReference type="InterPro" id="IPR011933">
    <property type="entry name" value="Double_TM_dom"/>
</dbReference>
<dbReference type="Pfam" id="PF07584">
    <property type="entry name" value="BatA"/>
    <property type="match status" value="1"/>
</dbReference>
<dbReference type="InterPro" id="IPR029062">
    <property type="entry name" value="Class_I_gatase-like"/>
</dbReference>
<dbReference type="InterPro" id="IPR024163">
    <property type="entry name" value="Aerotolerance_reg_N"/>
</dbReference>
<evidence type="ECO:0000256" key="1">
    <source>
        <dbReference type="SAM" id="MobiDB-lite"/>
    </source>
</evidence>
<dbReference type="InterPro" id="IPR025297">
    <property type="entry name" value="DUF4159"/>
</dbReference>
<name>A0A5C6S9P1_9RHOB</name>
<feature type="region of interest" description="Disordered" evidence="1">
    <location>
        <begin position="663"/>
        <end position="711"/>
    </location>
</feature>